<evidence type="ECO:0000313" key="1">
    <source>
        <dbReference type="EMBL" id="VAW83073.1"/>
    </source>
</evidence>
<sequence>MANKEIQHRSLKVSHKKNATLLTRGYLRHVPW</sequence>
<accession>A0A3B0Z4C7</accession>
<protein>
    <submittedName>
        <fullName evidence="1">Uncharacterized protein</fullName>
    </submittedName>
</protein>
<dbReference type="EMBL" id="UOFL01000261">
    <property type="protein sequence ID" value="VAW83073.1"/>
    <property type="molecule type" value="Genomic_DNA"/>
</dbReference>
<reference evidence="1" key="1">
    <citation type="submission" date="2018-06" db="EMBL/GenBank/DDBJ databases">
        <authorList>
            <person name="Zhirakovskaya E."/>
        </authorList>
    </citation>
    <scope>NUCLEOTIDE SEQUENCE</scope>
</reference>
<name>A0A3B0Z4C7_9ZZZZ</name>
<gene>
    <name evidence="1" type="ORF">MNBD_GAMMA12-2876</name>
</gene>
<dbReference type="AlphaFoldDB" id="A0A3B0Z4C7"/>
<organism evidence="1">
    <name type="scientific">hydrothermal vent metagenome</name>
    <dbReference type="NCBI Taxonomy" id="652676"/>
    <lineage>
        <taxon>unclassified sequences</taxon>
        <taxon>metagenomes</taxon>
        <taxon>ecological metagenomes</taxon>
    </lineage>
</organism>
<proteinExistence type="predicted"/>